<dbReference type="InterPro" id="IPR057601">
    <property type="entry name" value="Oar-like_b-barrel"/>
</dbReference>
<reference evidence="8 9" key="1">
    <citation type="journal article" date="2018" name="Front. Microbiol.">
        <title>Hydrolytic Capabilities as a Key to Environmental Success: Chitinolytic and Cellulolytic Acidobacteria From Acidic Sub-arctic Soils and Boreal Peatlands.</title>
        <authorList>
            <person name="Belova S.E."/>
            <person name="Ravin N.V."/>
            <person name="Pankratov T.A."/>
            <person name="Rakitin A.L."/>
            <person name="Ivanova A.A."/>
            <person name="Beletsky A.V."/>
            <person name="Mardanov A.V."/>
            <person name="Sinninghe Damste J.S."/>
            <person name="Dedysh S.N."/>
        </authorList>
    </citation>
    <scope>NUCLEOTIDE SEQUENCE [LARGE SCALE GENOMIC DNA]</scope>
    <source>
        <strain evidence="8 9">SBC82</strain>
    </source>
</reference>
<evidence type="ECO:0000313" key="9">
    <source>
        <dbReference type="Proteomes" id="UP000253606"/>
    </source>
</evidence>
<dbReference type="Proteomes" id="UP000253606">
    <property type="component" value="Chromosome"/>
</dbReference>
<name>A0A2Z5FXT8_9BACT</name>
<accession>A0A2Z5FXT8</accession>
<dbReference type="AlphaFoldDB" id="A0A2Z5FXT8"/>
<dbReference type="SUPFAM" id="SSF49464">
    <property type="entry name" value="Carboxypeptidase regulatory domain-like"/>
    <property type="match status" value="1"/>
</dbReference>
<organism evidence="8 9">
    <name type="scientific">Acidisarcina polymorpha</name>
    <dbReference type="NCBI Taxonomy" id="2211140"/>
    <lineage>
        <taxon>Bacteria</taxon>
        <taxon>Pseudomonadati</taxon>
        <taxon>Acidobacteriota</taxon>
        <taxon>Terriglobia</taxon>
        <taxon>Terriglobales</taxon>
        <taxon>Acidobacteriaceae</taxon>
        <taxon>Acidisarcina</taxon>
    </lineage>
</organism>
<dbReference type="GO" id="GO:0009279">
    <property type="term" value="C:cell outer membrane"/>
    <property type="evidence" value="ECO:0007669"/>
    <property type="project" value="UniProtKB-SubCell"/>
</dbReference>
<dbReference type="PANTHER" id="PTHR30069">
    <property type="entry name" value="TONB-DEPENDENT OUTER MEMBRANE RECEPTOR"/>
    <property type="match status" value="1"/>
</dbReference>
<evidence type="ECO:0000313" key="8">
    <source>
        <dbReference type="EMBL" id="AXC11287.1"/>
    </source>
</evidence>
<dbReference type="GO" id="GO:0044718">
    <property type="term" value="P:siderophore transmembrane transport"/>
    <property type="evidence" value="ECO:0007669"/>
    <property type="project" value="TreeGrafter"/>
</dbReference>
<feature type="domain" description="TonB-dependent transporter Oar-like beta-barrel" evidence="7">
    <location>
        <begin position="231"/>
        <end position="1243"/>
    </location>
</feature>
<evidence type="ECO:0000256" key="3">
    <source>
        <dbReference type="ARBA" id="ARBA00022452"/>
    </source>
</evidence>
<dbReference type="InterPro" id="IPR036942">
    <property type="entry name" value="Beta-barrel_TonB_sf"/>
</dbReference>
<evidence type="ECO:0000256" key="2">
    <source>
        <dbReference type="ARBA" id="ARBA00022448"/>
    </source>
</evidence>
<comment type="subcellular location">
    <subcellularLocation>
        <location evidence="1">Cell outer membrane</location>
        <topology evidence="1">Multi-pass membrane protein</topology>
    </subcellularLocation>
</comment>
<dbReference type="EMBL" id="CP030840">
    <property type="protein sequence ID" value="AXC11287.1"/>
    <property type="molecule type" value="Genomic_DNA"/>
</dbReference>
<sequence>MAQGQRVFGQVDEGSIAGTVTDPTGAVVPSAKVTLLNIDQGLTLEASTNSSGEYSFSPVRIGNYSVSVTAPGFSTTTQQHLSVSVSQHLQVDVQLKTGAATETVEVTTAPPQLQADDASVGQVIGERSVNSLPLNGRNFTFLAQLGAGVNTPQADTRGNSASGAFSANGLRPAQNNYLLDGIDNNSNAVDFLNGTNFVILPPVDAIQEFKVQTADFSAEFGRSAGAVLNATIKSGTNSIHGAVWEFFRNDKLDAADWFEDNQGIPKGELRQNQFGASIGGPILKNKIFFFGDYEGLRRVQGNTQSGVTVPTVAERSSNYTNLADIITGAPRADALGRQIPGGVILDPATTRAVTKGVVDPVSGIVAPTTGYVRDPFSAACGPGTASYSLAACPDLNQLPGGRLDPNAIKLLNLFPNPTSAGVSSNFGSSPNLYEHRNQFDVRGDYDPSAKDQVFVRFSYEDDPNLIPGPFGGIADGGGFQEGNQSAKSDQAVAGYTHVFTPSTINVIHGGFNHLHTTRYGPVGSTLGIPAQFGIQGIPQVSENGGLPAISISGLSTLGSNSYLPSDEVSQTLQITDDFTKIYGSHSFKTGIEYQHVKFSTLQPAYSRGTFSYNSNSSSVSFTDIPNVGGGATGKGQFLLVPELATVPNGVNYVGGSDQVQASNINKTYDVRNYFAAYFQDDWKVNQKLTLNLGLRWDYFGPIGEANGGQANFVQDGPPNGVPTYLIPATGKDDRSLSSTANNPALNGSGFLDLLAKDGIALEETDRYGKGLYQTQKTNFAPRLGFAYQATPRLVARGGFGFSYNAFENQGYGPNIGENYPFVFNFNYSQANLPGYVPSVTPISASTPWAGCGTAGPGGTATLSSGFSCIGFTPLAVDASGLGLQGLQFNYKTPRTLSSNFALQYAVTRTLSIQAAYVLTNGTNLQTGIGNNQVSQLLPANASTSNFVPFPDFGHGGSYQRTIGRSIYNGGLLTLEQQAVNGLSYLFTYTFSKTLSDAGDLLNGGNNGGYRAPYVPGAGIKYDWGPADFDIRNVFHASGGYELPFGKGKHFLGNANALTNSAVGGWSLNWIATLEGGQPVTFSCPSTSGAGTGCYDVLVPGQSAKLGLHTDSNGKLNWIGNPAAFQQPCLLGGTAGAPVPVVDSPSGCVPLNGLAALGGGLETLRAPGVTKFDLSAFKAFQVTERVSMQFRAEFFNILNHPNFNAPGFGGNGVVAITNSTNFTDSRFGEIGSTRDAPYDPRQIQFALKLYY</sequence>
<dbReference type="KEGG" id="abas:ACPOL_1951"/>
<evidence type="ECO:0000259" key="7">
    <source>
        <dbReference type="Pfam" id="PF25183"/>
    </source>
</evidence>
<dbReference type="Pfam" id="PF25183">
    <property type="entry name" value="OMP_b-brl_4"/>
    <property type="match status" value="1"/>
</dbReference>
<keyword evidence="6" id="KW-0998">Cell outer membrane</keyword>
<dbReference type="Pfam" id="PF13620">
    <property type="entry name" value="CarboxypepD_reg"/>
    <property type="match status" value="1"/>
</dbReference>
<evidence type="ECO:0000256" key="5">
    <source>
        <dbReference type="ARBA" id="ARBA00023136"/>
    </source>
</evidence>
<evidence type="ECO:0000256" key="1">
    <source>
        <dbReference type="ARBA" id="ARBA00004571"/>
    </source>
</evidence>
<keyword evidence="4" id="KW-0812">Transmembrane</keyword>
<proteinExistence type="predicted"/>
<keyword evidence="3" id="KW-1134">Transmembrane beta strand</keyword>
<dbReference type="Gene3D" id="2.60.40.1120">
    <property type="entry name" value="Carboxypeptidase-like, regulatory domain"/>
    <property type="match status" value="1"/>
</dbReference>
<evidence type="ECO:0000256" key="4">
    <source>
        <dbReference type="ARBA" id="ARBA00022692"/>
    </source>
</evidence>
<protein>
    <submittedName>
        <fullName evidence="8">Oar protein</fullName>
    </submittedName>
</protein>
<dbReference type="PANTHER" id="PTHR30069:SF46">
    <property type="entry name" value="OAR PROTEIN"/>
    <property type="match status" value="1"/>
</dbReference>
<dbReference type="GO" id="GO:0015344">
    <property type="term" value="F:siderophore uptake transmembrane transporter activity"/>
    <property type="evidence" value="ECO:0007669"/>
    <property type="project" value="TreeGrafter"/>
</dbReference>
<evidence type="ECO:0000256" key="6">
    <source>
        <dbReference type="ARBA" id="ARBA00023237"/>
    </source>
</evidence>
<dbReference type="SUPFAM" id="SSF56935">
    <property type="entry name" value="Porins"/>
    <property type="match status" value="1"/>
</dbReference>
<keyword evidence="2" id="KW-0813">Transport</keyword>
<keyword evidence="9" id="KW-1185">Reference proteome</keyword>
<dbReference type="InterPro" id="IPR039426">
    <property type="entry name" value="TonB-dep_rcpt-like"/>
</dbReference>
<dbReference type="Gene3D" id="2.40.170.20">
    <property type="entry name" value="TonB-dependent receptor, beta-barrel domain"/>
    <property type="match status" value="1"/>
</dbReference>
<keyword evidence="5" id="KW-0472">Membrane</keyword>
<dbReference type="InterPro" id="IPR008969">
    <property type="entry name" value="CarboxyPept-like_regulatory"/>
</dbReference>
<gene>
    <name evidence="8" type="ORF">ACPOL_1951</name>
</gene>